<evidence type="ECO:0000256" key="2">
    <source>
        <dbReference type="ARBA" id="ARBA00022618"/>
    </source>
</evidence>
<dbReference type="GO" id="GO:0009252">
    <property type="term" value="P:peptidoglycan biosynthetic process"/>
    <property type="evidence" value="ECO:0007669"/>
    <property type="project" value="UniProtKB-UniRule"/>
</dbReference>
<dbReference type="HAMAP" id="MF_00033">
    <property type="entry name" value="MurG"/>
    <property type="match status" value="1"/>
</dbReference>
<dbReference type="GO" id="GO:0005886">
    <property type="term" value="C:plasma membrane"/>
    <property type="evidence" value="ECO:0007669"/>
    <property type="project" value="UniProtKB-SubCell"/>
</dbReference>
<feature type="domain" description="Glycosyltransferase family 28 N-terminal" evidence="11">
    <location>
        <begin position="4"/>
        <end position="141"/>
    </location>
</feature>
<dbReference type="AlphaFoldDB" id="A0A6N8U569"/>
<evidence type="ECO:0000256" key="9">
    <source>
        <dbReference type="ARBA" id="ARBA00023316"/>
    </source>
</evidence>
<proteinExistence type="inferred from homology"/>
<keyword evidence="2 10" id="KW-0132">Cell division</keyword>
<keyword evidence="7 10" id="KW-0472">Membrane</keyword>
<dbReference type="GO" id="GO:0008360">
    <property type="term" value="P:regulation of cell shape"/>
    <property type="evidence" value="ECO:0007669"/>
    <property type="project" value="UniProtKB-KW"/>
</dbReference>
<keyword evidence="8 10" id="KW-0131">Cell cycle</keyword>
<comment type="subcellular location">
    <subcellularLocation>
        <location evidence="10">Cell membrane</location>
        <topology evidence="10">Peripheral membrane protein</topology>
        <orientation evidence="10">Cytoplasmic side</orientation>
    </subcellularLocation>
</comment>
<evidence type="ECO:0000256" key="1">
    <source>
        <dbReference type="ARBA" id="ARBA00022475"/>
    </source>
</evidence>
<evidence type="ECO:0000256" key="4">
    <source>
        <dbReference type="ARBA" id="ARBA00022679"/>
    </source>
</evidence>
<dbReference type="Pfam" id="PF04101">
    <property type="entry name" value="Glyco_tran_28_C"/>
    <property type="match status" value="1"/>
</dbReference>
<evidence type="ECO:0000256" key="7">
    <source>
        <dbReference type="ARBA" id="ARBA00023136"/>
    </source>
</evidence>
<reference evidence="13 14" key="2">
    <citation type="submission" date="2020-01" db="EMBL/GenBank/DDBJ databases">
        <title>Clostridiaceae sp. nov. isolated from the gut of human by culturomics.</title>
        <authorList>
            <person name="Chang Y."/>
        </authorList>
    </citation>
    <scope>NUCLEOTIDE SEQUENCE [LARGE SCALE GENOMIC DNA]</scope>
    <source>
        <strain evidence="13 14">DONG20-135</strain>
    </source>
</reference>
<dbReference type="RefSeq" id="WP_160624638.1">
    <property type="nucleotide sequence ID" value="NZ_WUUQ01000001.1"/>
</dbReference>
<comment type="function">
    <text evidence="10">Cell wall formation. Catalyzes the transfer of a GlcNAc subunit on undecaprenyl-pyrophosphoryl-MurNAc-pentapeptide (lipid intermediate I) to form undecaprenyl-pyrophosphoryl-MurNAc-(pentapeptide)GlcNAc (lipid intermediate II).</text>
</comment>
<dbReference type="InterPro" id="IPR004276">
    <property type="entry name" value="GlycoTrans_28_N"/>
</dbReference>
<dbReference type="PANTHER" id="PTHR21015:SF22">
    <property type="entry name" value="GLYCOSYLTRANSFERASE"/>
    <property type="match status" value="1"/>
</dbReference>
<feature type="domain" description="Glycosyl transferase family 28 C-terminal" evidence="12">
    <location>
        <begin position="191"/>
        <end position="346"/>
    </location>
</feature>
<feature type="binding site" evidence="10">
    <location>
        <begin position="10"/>
        <end position="12"/>
    </location>
    <ligand>
        <name>UDP-N-acetyl-alpha-D-glucosamine</name>
        <dbReference type="ChEBI" id="CHEBI:57705"/>
    </ligand>
</feature>
<dbReference type="CDD" id="cd03785">
    <property type="entry name" value="GT28_MurG"/>
    <property type="match status" value="1"/>
</dbReference>
<evidence type="ECO:0000259" key="11">
    <source>
        <dbReference type="Pfam" id="PF03033"/>
    </source>
</evidence>
<keyword evidence="14" id="KW-1185">Reference proteome</keyword>
<keyword evidence="9 10" id="KW-0961">Cell wall biogenesis/degradation</keyword>
<sequence length="359" mass="39459">MRMLITTGGTGGHIYPAIALADGAKARDPKCEILFVGNDDRMEAVEIPKHGYAFEGIHASGLSGGLINKAKALLRTARCYQQAKKIIRRFHPDIVVGFGGYVSAPVMLAAHSCHVKTMIHEQNSIVGVANKAVAKKVDAIVICYEKCLEVFDSEKTRLLGNPRASMVQKIDHDKTRPYLQELGLNDKKPILLVVMGSLGSTSVNDLMKQALPEVNPQYQIVFVSGRNNYEEMKNSFSQTNITVVDYVDQLQLMDAVSLMICRAGASTLAEMTAMGIPGILIPSPYVAHNHQFYNAGVLVDAKAAMMIEETKLDGKTLNKAIEKIMSDPIRRQSMRAASLKLGFPHACEDMLDWIEELLK</sequence>
<gene>
    <name evidence="10 13" type="primary">murG</name>
    <name evidence="13" type="ORF">GSF08_04635</name>
</gene>
<dbReference type="InterPro" id="IPR006009">
    <property type="entry name" value="GlcNAc_MurG"/>
</dbReference>
<dbReference type="GO" id="GO:0005975">
    <property type="term" value="P:carbohydrate metabolic process"/>
    <property type="evidence" value="ECO:0007669"/>
    <property type="project" value="InterPro"/>
</dbReference>
<protein>
    <recommendedName>
        <fullName evidence="10">UDP-N-acetylglucosamine--N-acetylmuramyl-(pentapeptide) pyrophosphoryl-undecaprenol N-acetylglucosamine transferase</fullName>
        <ecNumber evidence="10">2.4.1.227</ecNumber>
    </recommendedName>
    <alternativeName>
        <fullName evidence="10">Undecaprenyl-PP-MurNAc-pentapeptide-UDPGlcNAc GlcNAc transferase</fullName>
    </alternativeName>
</protein>
<keyword evidence="3 10" id="KW-0328">Glycosyltransferase</keyword>
<evidence type="ECO:0000256" key="10">
    <source>
        <dbReference type="HAMAP-Rule" id="MF_00033"/>
    </source>
</evidence>
<evidence type="ECO:0000256" key="3">
    <source>
        <dbReference type="ARBA" id="ARBA00022676"/>
    </source>
</evidence>
<feature type="binding site" evidence="10">
    <location>
        <position position="291"/>
    </location>
    <ligand>
        <name>UDP-N-acetyl-alpha-D-glucosamine</name>
        <dbReference type="ChEBI" id="CHEBI:57705"/>
    </ligand>
</feature>
<dbReference type="Proteomes" id="UP000434036">
    <property type="component" value="Unassembled WGS sequence"/>
</dbReference>
<comment type="caution">
    <text evidence="10">Lacks conserved residue(s) required for the propagation of feature annotation.</text>
</comment>
<feature type="binding site" evidence="10">
    <location>
        <position position="123"/>
    </location>
    <ligand>
        <name>UDP-N-acetyl-alpha-D-glucosamine</name>
        <dbReference type="ChEBI" id="CHEBI:57705"/>
    </ligand>
</feature>
<comment type="similarity">
    <text evidence="10">Belongs to the glycosyltransferase 28 family. MurG subfamily.</text>
</comment>
<evidence type="ECO:0000256" key="6">
    <source>
        <dbReference type="ARBA" id="ARBA00022984"/>
    </source>
</evidence>
<keyword evidence="6 10" id="KW-0573">Peptidoglycan synthesis</keyword>
<dbReference type="GO" id="GO:0050511">
    <property type="term" value="F:undecaprenyldiphospho-muramoylpentapeptide beta-N-acetylglucosaminyltransferase activity"/>
    <property type="evidence" value="ECO:0007669"/>
    <property type="project" value="UniProtKB-UniRule"/>
</dbReference>
<dbReference type="EMBL" id="WUUQ01000001">
    <property type="protein sequence ID" value="MXQ73222.1"/>
    <property type="molecule type" value="Genomic_DNA"/>
</dbReference>
<dbReference type="GO" id="GO:0051301">
    <property type="term" value="P:cell division"/>
    <property type="evidence" value="ECO:0007669"/>
    <property type="project" value="UniProtKB-KW"/>
</dbReference>
<dbReference type="UniPathway" id="UPA00219"/>
<dbReference type="InterPro" id="IPR007235">
    <property type="entry name" value="Glyco_trans_28_C"/>
</dbReference>
<dbReference type="NCBIfam" id="TIGR01133">
    <property type="entry name" value="murG"/>
    <property type="match status" value="1"/>
</dbReference>
<dbReference type="Gene3D" id="3.40.50.2000">
    <property type="entry name" value="Glycogen Phosphorylase B"/>
    <property type="match status" value="2"/>
</dbReference>
<organism evidence="13 14">
    <name type="scientific">Copranaerobaculum intestinale</name>
    <dbReference type="NCBI Taxonomy" id="2692629"/>
    <lineage>
        <taxon>Bacteria</taxon>
        <taxon>Bacillati</taxon>
        <taxon>Bacillota</taxon>
        <taxon>Erysipelotrichia</taxon>
        <taxon>Erysipelotrichales</taxon>
        <taxon>Erysipelotrichaceae</taxon>
        <taxon>Copranaerobaculum</taxon>
    </lineage>
</organism>
<accession>A0A6N8U569</accession>
<keyword evidence="1 10" id="KW-1003">Cell membrane</keyword>
<dbReference type="EC" id="2.4.1.227" evidence="10"/>
<comment type="pathway">
    <text evidence="10">Cell wall biogenesis; peptidoglycan biosynthesis.</text>
</comment>
<reference evidence="13 14" key="1">
    <citation type="submission" date="2019-12" db="EMBL/GenBank/DDBJ databases">
        <authorList>
            <person name="Yang R."/>
        </authorList>
    </citation>
    <scope>NUCLEOTIDE SEQUENCE [LARGE SCALE GENOMIC DNA]</scope>
    <source>
        <strain evidence="13 14">DONG20-135</strain>
    </source>
</reference>
<comment type="catalytic activity">
    <reaction evidence="10">
        <text>di-trans,octa-cis-undecaprenyl diphospho-N-acetyl-alpha-D-muramoyl-L-alanyl-D-glutamyl-meso-2,6-diaminopimeloyl-D-alanyl-D-alanine + UDP-N-acetyl-alpha-D-glucosamine = di-trans,octa-cis-undecaprenyl diphospho-[N-acetyl-alpha-D-glucosaminyl-(1-&gt;4)]-N-acetyl-alpha-D-muramoyl-L-alanyl-D-glutamyl-meso-2,6-diaminopimeloyl-D-alanyl-D-alanine + UDP + H(+)</text>
        <dbReference type="Rhea" id="RHEA:31227"/>
        <dbReference type="ChEBI" id="CHEBI:15378"/>
        <dbReference type="ChEBI" id="CHEBI:57705"/>
        <dbReference type="ChEBI" id="CHEBI:58223"/>
        <dbReference type="ChEBI" id="CHEBI:61387"/>
        <dbReference type="ChEBI" id="CHEBI:61388"/>
        <dbReference type="EC" id="2.4.1.227"/>
    </reaction>
</comment>
<feature type="binding site" evidence="10">
    <location>
        <position position="197"/>
    </location>
    <ligand>
        <name>UDP-N-acetyl-alpha-D-glucosamine</name>
        <dbReference type="ChEBI" id="CHEBI:57705"/>
    </ligand>
</feature>
<dbReference type="SUPFAM" id="SSF53756">
    <property type="entry name" value="UDP-Glycosyltransferase/glycogen phosphorylase"/>
    <property type="match status" value="1"/>
</dbReference>
<name>A0A6N8U569_9FIRM</name>
<dbReference type="GO" id="GO:0071555">
    <property type="term" value="P:cell wall organization"/>
    <property type="evidence" value="ECO:0007669"/>
    <property type="project" value="UniProtKB-KW"/>
</dbReference>
<dbReference type="PANTHER" id="PTHR21015">
    <property type="entry name" value="UDP-N-ACETYLGLUCOSAMINE--N-ACETYLMURAMYL-(PENTAPEPTIDE) PYROPHOSPHORYL-UNDECAPRENOL N-ACETYLGLUCOSAMINE TRANSFERASE 1"/>
    <property type="match status" value="1"/>
</dbReference>
<evidence type="ECO:0000256" key="8">
    <source>
        <dbReference type="ARBA" id="ARBA00023306"/>
    </source>
</evidence>
<comment type="caution">
    <text evidence="13">The sequence shown here is derived from an EMBL/GenBank/DDBJ whole genome shotgun (WGS) entry which is preliminary data.</text>
</comment>
<evidence type="ECO:0000256" key="5">
    <source>
        <dbReference type="ARBA" id="ARBA00022960"/>
    </source>
</evidence>
<evidence type="ECO:0000313" key="14">
    <source>
        <dbReference type="Proteomes" id="UP000434036"/>
    </source>
</evidence>
<evidence type="ECO:0000259" key="12">
    <source>
        <dbReference type="Pfam" id="PF04101"/>
    </source>
</evidence>
<evidence type="ECO:0000313" key="13">
    <source>
        <dbReference type="EMBL" id="MXQ73222.1"/>
    </source>
</evidence>
<keyword evidence="5 10" id="KW-0133">Cell shape</keyword>
<dbReference type="Pfam" id="PF03033">
    <property type="entry name" value="Glyco_transf_28"/>
    <property type="match status" value="1"/>
</dbReference>
<keyword evidence="4 10" id="KW-0808">Transferase</keyword>